<dbReference type="AlphaFoldDB" id="A0A7W9L961"/>
<evidence type="ECO:0000256" key="1">
    <source>
        <dbReference type="SAM" id="Phobius"/>
    </source>
</evidence>
<dbReference type="Proteomes" id="UP000579153">
    <property type="component" value="Unassembled WGS sequence"/>
</dbReference>
<sequence>MARIQLRVSPIIPTIASFLLAALWALSVFAGWGLEAFCQGGESASTCSQRLGTVSTVSGLFAALAASCTAAAWLIPWSRQDPRTFGRVMGAGVGAWVVAEGVLFLGGLMAR</sequence>
<dbReference type="EMBL" id="JACHMB010000001">
    <property type="protein sequence ID" value="MBB5775255.1"/>
    <property type="molecule type" value="Genomic_DNA"/>
</dbReference>
<keyword evidence="3" id="KW-1185">Reference proteome</keyword>
<evidence type="ECO:0000313" key="3">
    <source>
        <dbReference type="Proteomes" id="UP000579153"/>
    </source>
</evidence>
<keyword evidence="1" id="KW-0472">Membrane</keyword>
<feature type="transmembrane region" description="Helical" evidence="1">
    <location>
        <begin position="12"/>
        <end position="34"/>
    </location>
</feature>
<accession>A0A7W9L961</accession>
<comment type="caution">
    <text evidence="2">The sequence shown here is derived from an EMBL/GenBank/DDBJ whole genome shotgun (WGS) entry which is preliminary data.</text>
</comment>
<proteinExistence type="predicted"/>
<organism evidence="2 3">
    <name type="scientific">Nonomuraea jabiensis</name>
    <dbReference type="NCBI Taxonomy" id="882448"/>
    <lineage>
        <taxon>Bacteria</taxon>
        <taxon>Bacillati</taxon>
        <taxon>Actinomycetota</taxon>
        <taxon>Actinomycetes</taxon>
        <taxon>Streptosporangiales</taxon>
        <taxon>Streptosporangiaceae</taxon>
        <taxon>Nonomuraea</taxon>
    </lineage>
</organism>
<reference evidence="2 3" key="1">
    <citation type="submission" date="2020-08" db="EMBL/GenBank/DDBJ databases">
        <title>Sequencing the genomes of 1000 actinobacteria strains.</title>
        <authorList>
            <person name="Klenk H.-P."/>
        </authorList>
    </citation>
    <scope>NUCLEOTIDE SEQUENCE [LARGE SCALE GENOMIC DNA]</scope>
    <source>
        <strain evidence="2 3">DSM 45507</strain>
    </source>
</reference>
<evidence type="ECO:0000313" key="2">
    <source>
        <dbReference type="EMBL" id="MBB5775255.1"/>
    </source>
</evidence>
<feature type="transmembrane region" description="Helical" evidence="1">
    <location>
        <begin position="88"/>
        <end position="110"/>
    </location>
</feature>
<feature type="transmembrane region" description="Helical" evidence="1">
    <location>
        <begin position="54"/>
        <end position="76"/>
    </location>
</feature>
<keyword evidence="1" id="KW-1133">Transmembrane helix</keyword>
<gene>
    <name evidence="2" type="ORF">HD596_002011</name>
</gene>
<keyword evidence="1" id="KW-0812">Transmembrane</keyword>
<name>A0A7W9L961_9ACTN</name>
<dbReference type="RefSeq" id="WP_185068969.1">
    <property type="nucleotide sequence ID" value="NZ_JACHMB010000001.1"/>
</dbReference>
<protein>
    <submittedName>
        <fullName evidence="2">Uncharacterized protein</fullName>
    </submittedName>
</protein>